<dbReference type="Gene3D" id="3.30.930.10">
    <property type="entry name" value="Bira Bifunctional Protein, Domain 2"/>
    <property type="match status" value="1"/>
</dbReference>
<dbReference type="GO" id="GO:0005829">
    <property type="term" value="C:cytosol"/>
    <property type="evidence" value="ECO:0007669"/>
    <property type="project" value="TreeGrafter"/>
</dbReference>
<keyword evidence="10 14" id="KW-0648">Protein biosynthesis</keyword>
<dbReference type="PRINTS" id="PR00980">
    <property type="entry name" value="TRNASYNTHALA"/>
</dbReference>
<keyword evidence="17" id="KW-1185">Reference proteome</keyword>
<dbReference type="SUPFAM" id="SSF101353">
    <property type="entry name" value="Putative anticodon-binding domain of alanyl-tRNA synthetase (AlaRS)"/>
    <property type="match status" value="1"/>
</dbReference>
<evidence type="ECO:0000313" key="17">
    <source>
        <dbReference type="Proteomes" id="UP000005632"/>
    </source>
</evidence>
<evidence type="ECO:0000256" key="9">
    <source>
        <dbReference type="ARBA" id="ARBA00022884"/>
    </source>
</evidence>
<evidence type="ECO:0000256" key="6">
    <source>
        <dbReference type="ARBA" id="ARBA00022741"/>
    </source>
</evidence>
<keyword evidence="14" id="KW-0963">Cytoplasm</keyword>
<dbReference type="PANTHER" id="PTHR11777">
    <property type="entry name" value="ALANYL-TRNA SYNTHETASE"/>
    <property type="match status" value="1"/>
</dbReference>
<keyword evidence="11 14" id="KW-0030">Aminoacyl-tRNA synthetase</keyword>
<feature type="binding site" evidence="14">
    <location>
        <position position="580"/>
    </location>
    <ligand>
        <name>Zn(2+)</name>
        <dbReference type="ChEBI" id="CHEBI:29105"/>
    </ligand>
</feature>
<dbReference type="GO" id="GO:0000049">
    <property type="term" value="F:tRNA binding"/>
    <property type="evidence" value="ECO:0007669"/>
    <property type="project" value="UniProtKB-KW"/>
</dbReference>
<feature type="binding site" evidence="14">
    <location>
        <position position="584"/>
    </location>
    <ligand>
        <name>Zn(2+)</name>
        <dbReference type="ChEBI" id="CHEBI:29105"/>
    </ligand>
</feature>
<dbReference type="eggNOG" id="COG0013">
    <property type="taxonomic scope" value="Bacteria"/>
</dbReference>
<evidence type="ECO:0000256" key="5">
    <source>
        <dbReference type="ARBA" id="ARBA00022723"/>
    </source>
</evidence>
<keyword evidence="5 14" id="KW-0479">Metal-binding</keyword>
<dbReference type="AlphaFoldDB" id="G8QVD5"/>
<keyword evidence="3 14" id="KW-0820">tRNA-binding</keyword>
<evidence type="ECO:0000256" key="10">
    <source>
        <dbReference type="ARBA" id="ARBA00022917"/>
    </source>
</evidence>
<dbReference type="FunFam" id="3.30.980.10:FF:000004">
    <property type="entry name" value="Alanine--tRNA ligase, cytoplasmic"/>
    <property type="match status" value="1"/>
</dbReference>
<dbReference type="CDD" id="cd00673">
    <property type="entry name" value="AlaRS_core"/>
    <property type="match status" value="1"/>
</dbReference>
<dbReference type="EC" id="6.1.1.7" evidence="14"/>
<dbReference type="Pfam" id="PF07973">
    <property type="entry name" value="tRNA_SAD"/>
    <property type="match status" value="1"/>
</dbReference>
<dbReference type="GO" id="GO:0006419">
    <property type="term" value="P:alanyl-tRNA aminoacylation"/>
    <property type="evidence" value="ECO:0007669"/>
    <property type="project" value="UniProtKB-UniRule"/>
</dbReference>
<dbReference type="HAMAP" id="MF_00036_B">
    <property type="entry name" value="Ala_tRNA_synth_B"/>
    <property type="match status" value="1"/>
</dbReference>
<dbReference type="Gene3D" id="3.30.980.10">
    <property type="entry name" value="Threonyl-trna Synthetase, Chain A, domain 2"/>
    <property type="match status" value="1"/>
</dbReference>
<dbReference type="SUPFAM" id="SSF55681">
    <property type="entry name" value="Class II aaRS and biotin synthetases"/>
    <property type="match status" value="1"/>
</dbReference>
<feature type="binding site" evidence="14">
    <location>
        <position position="478"/>
    </location>
    <ligand>
        <name>Zn(2+)</name>
        <dbReference type="ChEBI" id="CHEBI:29105"/>
    </ligand>
</feature>
<evidence type="ECO:0000256" key="14">
    <source>
        <dbReference type="HAMAP-Rule" id="MF_00036"/>
    </source>
</evidence>
<dbReference type="GO" id="GO:0004813">
    <property type="term" value="F:alanine-tRNA ligase activity"/>
    <property type="evidence" value="ECO:0007669"/>
    <property type="project" value="UniProtKB-UniRule"/>
</dbReference>
<dbReference type="Proteomes" id="UP000005632">
    <property type="component" value="Chromosome"/>
</dbReference>
<evidence type="ECO:0000256" key="12">
    <source>
        <dbReference type="ARBA" id="ARBA00024779"/>
    </source>
</evidence>
<evidence type="ECO:0000256" key="4">
    <source>
        <dbReference type="ARBA" id="ARBA00022598"/>
    </source>
</evidence>
<keyword evidence="7 14" id="KW-0862">Zinc</keyword>
<dbReference type="InterPro" id="IPR018163">
    <property type="entry name" value="Thr/Ala-tRNA-synth_IIc_edit"/>
</dbReference>
<dbReference type="InterPro" id="IPR018162">
    <property type="entry name" value="Ala-tRNA-ligase_IIc_anticod-bd"/>
</dbReference>
<feature type="binding site" evidence="14">
    <location>
        <position position="482"/>
    </location>
    <ligand>
        <name>Zn(2+)</name>
        <dbReference type="ChEBI" id="CHEBI:29105"/>
    </ligand>
</feature>
<keyword evidence="9 14" id="KW-0694">RNA-binding</keyword>
<dbReference type="InterPro" id="IPR023033">
    <property type="entry name" value="Ala_tRNA_ligase_euk/bac"/>
</dbReference>
<dbReference type="GO" id="GO:0005524">
    <property type="term" value="F:ATP binding"/>
    <property type="evidence" value="ECO:0007669"/>
    <property type="project" value="UniProtKB-UniRule"/>
</dbReference>
<dbReference type="NCBIfam" id="TIGR00344">
    <property type="entry name" value="alaS"/>
    <property type="match status" value="1"/>
</dbReference>
<comment type="similarity">
    <text evidence="2 14">Belongs to the class-II aminoacyl-tRNA synthetase family.</text>
</comment>
<keyword evidence="4 14" id="KW-0436">Ligase</keyword>
<keyword evidence="8 14" id="KW-0067">ATP-binding</keyword>
<dbReference type="PROSITE" id="PS50860">
    <property type="entry name" value="AA_TRNA_LIGASE_II_ALA"/>
    <property type="match status" value="1"/>
</dbReference>
<organism evidence="16 17">
    <name type="scientific">Sphaerochaeta pleomorpha (strain ATCC BAA-1885 / DSM 22778 / Grapes)</name>
    <dbReference type="NCBI Taxonomy" id="158190"/>
    <lineage>
        <taxon>Bacteria</taxon>
        <taxon>Pseudomonadati</taxon>
        <taxon>Spirochaetota</taxon>
        <taxon>Spirochaetia</taxon>
        <taxon>Spirochaetales</taxon>
        <taxon>Sphaerochaetaceae</taxon>
        <taxon>Sphaerochaeta</taxon>
    </lineage>
</organism>
<dbReference type="SMART" id="SM00863">
    <property type="entry name" value="tRNA_SAD"/>
    <property type="match status" value="1"/>
</dbReference>
<comment type="function">
    <text evidence="12 14">Catalyzes the attachment of alanine to tRNA(Ala) in a two-step reaction: alanine is first activated by ATP to form Ala-AMP and then transferred to the acceptor end of tRNA(Ala). Also edits incorrectly charged Ser-tRNA(Ala) and Gly-tRNA(Ala) via its editing domain.</text>
</comment>
<dbReference type="EMBL" id="CP003155">
    <property type="protein sequence ID" value="AEV30450.1"/>
    <property type="molecule type" value="Genomic_DNA"/>
</dbReference>
<dbReference type="GO" id="GO:0008270">
    <property type="term" value="F:zinc ion binding"/>
    <property type="evidence" value="ECO:0007669"/>
    <property type="project" value="UniProtKB-UniRule"/>
</dbReference>
<evidence type="ECO:0000256" key="3">
    <source>
        <dbReference type="ARBA" id="ARBA00022555"/>
    </source>
</evidence>
<protein>
    <recommendedName>
        <fullName evidence="14">Alanine--tRNA ligase</fullName>
        <ecNumber evidence="14">6.1.1.7</ecNumber>
    </recommendedName>
    <alternativeName>
        <fullName evidence="14">Alanyl-tRNA synthetase</fullName>
        <shortName evidence="14">AlaRS</shortName>
    </alternativeName>
</protein>
<dbReference type="Pfam" id="PF01411">
    <property type="entry name" value="tRNA-synt_2c"/>
    <property type="match status" value="1"/>
</dbReference>
<dbReference type="SUPFAM" id="SSF55186">
    <property type="entry name" value="ThrRS/AlaRS common domain"/>
    <property type="match status" value="1"/>
</dbReference>
<dbReference type="InterPro" id="IPR012947">
    <property type="entry name" value="tRNA_SAD"/>
</dbReference>
<evidence type="ECO:0000313" key="16">
    <source>
        <dbReference type="EMBL" id="AEV30450.1"/>
    </source>
</evidence>
<comment type="cofactor">
    <cofactor evidence="14">
        <name>Zn(2+)</name>
        <dbReference type="ChEBI" id="CHEBI:29105"/>
    </cofactor>
    <text evidence="14">Binds 1 zinc ion per subunit.</text>
</comment>
<dbReference type="Gene3D" id="3.30.54.20">
    <property type="match status" value="1"/>
</dbReference>
<dbReference type="HOGENOM" id="CLU_004485_0_2_12"/>
<gene>
    <name evidence="14" type="primary">alaS</name>
    <name evidence="16" type="ordered locus">SpiGrapes_2692</name>
</gene>
<sequence length="615" mass="68734">MPVCLDMKTVGRLLSNIMKNQLTANELRQKYIDFFVSKQHTQISGASLIPENDPTVLFTTAGMHPLVPYILGAEHPSGKRLTDYQKCIRTGDIEAVGDPHHLTFFEMLGNWSLGDYFKKEAIGYSFEFLTSVLGIDASKLSVTVFAGDDLVPRDEEAAAIWESYGIPRERIYFLPREDNWWGPAGETGPCGPDSEMFIDTGRPSCGPDCQPGCSCGKYFEIWNDVFMGYRKTAEGTYVPMDRKCVDTGMGIERTIAILQGKKSVYETEIFTPVIAGIEKLSGKKYGVEEETDISIRIIADHVRTSVFILGDPKGMAPSNVGQGYILRRLIRRAVRHANKLGIDHAFLGELAQIVLDLYDKPYPELVAHKVFIMDELAAEETKFSETLLKGEREFEKMLPNLLKGTSRQISGRTAFKLYDTYGYPIELTRELAHEHGFSVDEEGFKAAFEKHQEVSRSGAEQQFKGGLADHSEQTTALHTATHMLHKALRTVLGDHVGQKGSNITVDRLRFDFTHPSPMTSEEIQRVEDIVNKQIARNLAVTCETMTLDQAREAGAIAFFESKYGEQVKVYSIGDFSKEVCGGPHVKNTSTMGHFKILKEQSSSAGIRRIKAILEK</sequence>
<dbReference type="InterPro" id="IPR002318">
    <property type="entry name" value="Ala-tRNA-lgiase_IIc"/>
</dbReference>
<accession>G8QVD5</accession>
<name>G8QVD5_SPHPG</name>
<comment type="catalytic activity">
    <reaction evidence="13 14">
        <text>tRNA(Ala) + L-alanine + ATP = L-alanyl-tRNA(Ala) + AMP + diphosphate</text>
        <dbReference type="Rhea" id="RHEA:12540"/>
        <dbReference type="Rhea" id="RHEA-COMP:9657"/>
        <dbReference type="Rhea" id="RHEA-COMP:9923"/>
        <dbReference type="ChEBI" id="CHEBI:30616"/>
        <dbReference type="ChEBI" id="CHEBI:33019"/>
        <dbReference type="ChEBI" id="CHEBI:57972"/>
        <dbReference type="ChEBI" id="CHEBI:78442"/>
        <dbReference type="ChEBI" id="CHEBI:78497"/>
        <dbReference type="ChEBI" id="CHEBI:456215"/>
        <dbReference type="EC" id="6.1.1.7"/>
    </reaction>
</comment>
<evidence type="ECO:0000259" key="15">
    <source>
        <dbReference type="PROSITE" id="PS50860"/>
    </source>
</evidence>
<dbReference type="STRING" id="158190.SpiGrapes_2692"/>
<proteinExistence type="inferred from homology"/>
<evidence type="ECO:0000256" key="13">
    <source>
        <dbReference type="ARBA" id="ARBA00048300"/>
    </source>
</evidence>
<dbReference type="PANTHER" id="PTHR11777:SF9">
    <property type="entry name" value="ALANINE--TRNA LIGASE, CYTOPLASMIC"/>
    <property type="match status" value="1"/>
</dbReference>
<feature type="domain" description="Alanyl-transfer RNA synthetases family profile" evidence="15">
    <location>
        <begin position="22"/>
        <end position="615"/>
    </location>
</feature>
<dbReference type="InterPro" id="IPR018165">
    <property type="entry name" value="Ala-tRNA-synth_IIc_core"/>
</dbReference>
<reference evidence="16 17" key="1">
    <citation type="submission" date="2011-11" db="EMBL/GenBank/DDBJ databases">
        <title>Complete sequence of Spirochaeta sp. grapes.</title>
        <authorList>
            <consortium name="US DOE Joint Genome Institute"/>
            <person name="Lucas S."/>
            <person name="Han J."/>
            <person name="Lapidus A."/>
            <person name="Cheng J.-F."/>
            <person name="Goodwin L."/>
            <person name="Pitluck S."/>
            <person name="Peters L."/>
            <person name="Ovchinnikova G."/>
            <person name="Munk A.C."/>
            <person name="Detter J.C."/>
            <person name="Han C."/>
            <person name="Tapia R."/>
            <person name="Land M."/>
            <person name="Hauser L."/>
            <person name="Kyrpides N."/>
            <person name="Ivanova N."/>
            <person name="Pagani I."/>
            <person name="Ritalahtilisa K."/>
            <person name="Loeffler F."/>
            <person name="Woyke T."/>
        </authorList>
    </citation>
    <scope>NUCLEOTIDE SEQUENCE [LARGE SCALE GENOMIC DNA]</scope>
    <source>
        <strain evidence="17">ATCC BAA-1885 / DSM 22778 / Grapes</strain>
    </source>
</reference>
<dbReference type="KEGG" id="sgp:SpiGrapes_2692"/>
<dbReference type="NCBIfam" id="NF002436">
    <property type="entry name" value="PRK01584.1"/>
    <property type="match status" value="1"/>
</dbReference>
<evidence type="ECO:0000256" key="7">
    <source>
        <dbReference type="ARBA" id="ARBA00022833"/>
    </source>
</evidence>
<dbReference type="GO" id="GO:0002161">
    <property type="term" value="F:aminoacyl-tRNA deacylase activity"/>
    <property type="evidence" value="ECO:0007669"/>
    <property type="project" value="TreeGrafter"/>
</dbReference>
<evidence type="ECO:0000256" key="8">
    <source>
        <dbReference type="ARBA" id="ARBA00022840"/>
    </source>
</evidence>
<evidence type="ECO:0000256" key="11">
    <source>
        <dbReference type="ARBA" id="ARBA00023146"/>
    </source>
</evidence>
<comment type="domain">
    <text evidence="14">Consists of three domains; the N-terminal catalytic domain, the editing domain and the C-terminal C-Ala domain. The editing domain removes incorrectly charged amino acids, while the C-Ala domain, along with tRNA(Ala), serves as a bridge to cooperatively bring together the editing and aminoacylation centers thus stimulating deacylation of misacylated tRNAs.</text>
</comment>
<evidence type="ECO:0000256" key="2">
    <source>
        <dbReference type="ARBA" id="ARBA00008226"/>
    </source>
</evidence>
<dbReference type="InterPro" id="IPR050058">
    <property type="entry name" value="Ala-tRNA_ligase"/>
</dbReference>
<dbReference type="InterPro" id="IPR045864">
    <property type="entry name" value="aa-tRNA-synth_II/BPL/LPL"/>
</dbReference>
<keyword evidence="6 14" id="KW-0547">Nucleotide-binding</keyword>
<comment type="subcellular location">
    <subcellularLocation>
        <location evidence="1 14">Cytoplasm</location>
    </subcellularLocation>
</comment>
<dbReference type="InterPro" id="IPR018164">
    <property type="entry name" value="Ala-tRNA-synth_IIc_N"/>
</dbReference>
<evidence type="ECO:0000256" key="1">
    <source>
        <dbReference type="ARBA" id="ARBA00004496"/>
    </source>
</evidence>